<feature type="transmembrane region" description="Helical" evidence="6">
    <location>
        <begin position="232"/>
        <end position="255"/>
    </location>
</feature>
<feature type="domain" description="ABC-2 type transporter transmembrane" evidence="7">
    <location>
        <begin position="19"/>
        <end position="382"/>
    </location>
</feature>
<dbReference type="InterPro" id="IPR051449">
    <property type="entry name" value="ABC-2_transporter_component"/>
</dbReference>
<evidence type="ECO:0000256" key="4">
    <source>
        <dbReference type="ARBA" id="ARBA00022989"/>
    </source>
</evidence>
<keyword evidence="5 6" id="KW-0472">Membrane</keyword>
<evidence type="ECO:0000313" key="8">
    <source>
        <dbReference type="EMBL" id="SNT25900.1"/>
    </source>
</evidence>
<keyword evidence="4 6" id="KW-1133">Transmembrane helix</keyword>
<evidence type="ECO:0000256" key="5">
    <source>
        <dbReference type="ARBA" id="ARBA00023136"/>
    </source>
</evidence>
<dbReference type="PANTHER" id="PTHR30294">
    <property type="entry name" value="MEMBRANE COMPONENT OF ABC TRANSPORTER YHHJ-RELATED"/>
    <property type="match status" value="1"/>
</dbReference>
<feature type="transmembrane region" description="Helical" evidence="6">
    <location>
        <begin position="21"/>
        <end position="44"/>
    </location>
</feature>
<evidence type="ECO:0000259" key="7">
    <source>
        <dbReference type="Pfam" id="PF12698"/>
    </source>
</evidence>
<organism evidence="8 9">
    <name type="scientific">Granulicella rosea</name>
    <dbReference type="NCBI Taxonomy" id="474952"/>
    <lineage>
        <taxon>Bacteria</taxon>
        <taxon>Pseudomonadati</taxon>
        <taxon>Acidobacteriota</taxon>
        <taxon>Terriglobia</taxon>
        <taxon>Terriglobales</taxon>
        <taxon>Acidobacteriaceae</taxon>
        <taxon>Granulicella</taxon>
    </lineage>
</organism>
<feature type="transmembrane region" description="Helical" evidence="6">
    <location>
        <begin position="275"/>
        <end position="297"/>
    </location>
</feature>
<keyword evidence="9" id="KW-1185">Reference proteome</keyword>
<dbReference type="OrthoDB" id="9768837at2"/>
<proteinExistence type="predicted"/>
<feature type="transmembrane region" description="Helical" evidence="6">
    <location>
        <begin position="180"/>
        <end position="200"/>
    </location>
</feature>
<feature type="transmembrane region" description="Helical" evidence="6">
    <location>
        <begin position="309"/>
        <end position="328"/>
    </location>
</feature>
<gene>
    <name evidence="8" type="ORF">SAMN05421770_106137</name>
</gene>
<dbReference type="RefSeq" id="WP_089409627.1">
    <property type="nucleotide sequence ID" value="NZ_FZOU01000006.1"/>
</dbReference>
<name>A0A239L6I0_9BACT</name>
<comment type="subcellular location">
    <subcellularLocation>
        <location evidence="1">Cell membrane</location>
        <topology evidence="1">Multi-pass membrane protein</topology>
    </subcellularLocation>
</comment>
<dbReference type="GO" id="GO:0005886">
    <property type="term" value="C:plasma membrane"/>
    <property type="evidence" value="ECO:0007669"/>
    <property type="project" value="UniProtKB-SubCell"/>
</dbReference>
<evidence type="ECO:0000313" key="9">
    <source>
        <dbReference type="Proteomes" id="UP000198356"/>
    </source>
</evidence>
<keyword evidence="3 6" id="KW-0812">Transmembrane</keyword>
<evidence type="ECO:0000256" key="2">
    <source>
        <dbReference type="ARBA" id="ARBA00022475"/>
    </source>
</evidence>
<evidence type="ECO:0000256" key="6">
    <source>
        <dbReference type="SAM" id="Phobius"/>
    </source>
</evidence>
<dbReference type="Pfam" id="PF12698">
    <property type="entry name" value="ABC2_membrane_3"/>
    <property type="match status" value="1"/>
</dbReference>
<feature type="transmembrane region" description="Helical" evidence="6">
    <location>
        <begin position="364"/>
        <end position="386"/>
    </location>
</feature>
<protein>
    <submittedName>
        <fullName evidence="8">ABC-2 type transport system permease protein</fullName>
    </submittedName>
</protein>
<keyword evidence="2" id="KW-1003">Cell membrane</keyword>
<dbReference type="GO" id="GO:0140359">
    <property type="term" value="F:ABC-type transporter activity"/>
    <property type="evidence" value="ECO:0007669"/>
    <property type="project" value="InterPro"/>
</dbReference>
<dbReference type="EMBL" id="FZOU01000006">
    <property type="protein sequence ID" value="SNT25900.1"/>
    <property type="molecule type" value="Genomic_DNA"/>
</dbReference>
<reference evidence="8 9" key="1">
    <citation type="submission" date="2017-06" db="EMBL/GenBank/DDBJ databases">
        <authorList>
            <person name="Kim H.J."/>
            <person name="Triplett B.A."/>
        </authorList>
    </citation>
    <scope>NUCLEOTIDE SEQUENCE [LARGE SCALE GENOMIC DNA]</scope>
    <source>
        <strain evidence="8 9">DSM 18704</strain>
    </source>
</reference>
<evidence type="ECO:0000256" key="3">
    <source>
        <dbReference type="ARBA" id="ARBA00022692"/>
    </source>
</evidence>
<sequence length="409" mass="44883">MRNIWLIAKREYLERIRTKAFIIMTVLIPVLMGGLVFGGGYLAFSTRSTSHVAVVAADAAFADGVKRELEDGKGAHMRVDTPPPTPQTEAALNAALRDNENDLVGYLWVTPPAAAEARPVFRYKPRSAGDIATEQNLKDAIKVVLTRERLTRQGMSLAEIDALLLPVDVDTSATGSSKTAFGAAYLLFFLMYMVIMLYGMNTARSIIEEKTSRVFEVMLSTITPDQMLAGKLFGVGAVGLTQIGIWMTAAGLLSYTPFAAALGGGVHLLITPVQIFFFVAYFIFAFLLYSSIAVALGAMTNSEQELQQLNMFLVMPLAFCVVMIFSIINAPDSTLAKVVSLIPFCSPLLMNFRISLGHPQPWEIVTSFVLMSLSIVAILYVASRIYRVGILMYGKKPSVGEMLRWLRYS</sequence>
<dbReference type="PANTHER" id="PTHR30294:SF29">
    <property type="entry name" value="MULTIDRUG ABC TRANSPORTER PERMEASE YBHS-RELATED"/>
    <property type="match status" value="1"/>
</dbReference>
<dbReference type="Proteomes" id="UP000198356">
    <property type="component" value="Unassembled WGS sequence"/>
</dbReference>
<accession>A0A239L6I0</accession>
<dbReference type="AlphaFoldDB" id="A0A239L6I0"/>
<evidence type="ECO:0000256" key="1">
    <source>
        <dbReference type="ARBA" id="ARBA00004651"/>
    </source>
</evidence>
<dbReference type="InterPro" id="IPR013525">
    <property type="entry name" value="ABC2_TM"/>
</dbReference>